<reference evidence="1 2" key="1">
    <citation type="submission" date="2021-03" db="EMBL/GenBank/DDBJ databases">
        <title>Genome Sequence of Bradyrhizobium vignae strain ISRA400.</title>
        <authorList>
            <person name="Tisa L.S."/>
            <person name="Svistoonoff S."/>
            <person name="Hocher V."/>
            <person name="Fall S."/>
            <person name="Zaiya A."/>
            <person name="Naing D."/>
            <person name="Niang N."/>
            <person name="Diouf A."/>
            <person name="Dasylva M.C."/>
            <person name="Toure O."/>
            <person name="Gueye M."/>
            <person name="Gully D."/>
            <person name="Tisseyre P."/>
            <person name="Simpson S."/>
            <person name="Morris K."/>
            <person name="Thomas W.K."/>
        </authorList>
    </citation>
    <scope>NUCLEOTIDE SEQUENCE [LARGE SCALE GENOMIC DNA]</scope>
    <source>
        <strain evidence="1 2">ISRA400</strain>
    </source>
</reference>
<dbReference type="Proteomes" id="UP000669317">
    <property type="component" value="Unassembled WGS sequence"/>
</dbReference>
<proteinExistence type="predicted"/>
<evidence type="ECO:0000313" key="2">
    <source>
        <dbReference type="Proteomes" id="UP000669317"/>
    </source>
</evidence>
<evidence type="ECO:0000313" key="1">
    <source>
        <dbReference type="EMBL" id="MBP0114019.1"/>
    </source>
</evidence>
<keyword evidence="2" id="KW-1185">Reference proteome</keyword>
<comment type="caution">
    <text evidence="1">The sequence shown here is derived from an EMBL/GenBank/DDBJ whole genome shotgun (WGS) entry which is preliminary data.</text>
</comment>
<dbReference type="RefSeq" id="WP_129145185.1">
    <property type="nucleotide sequence ID" value="NZ_JAGIKT010000056.1"/>
</dbReference>
<accession>A0ABS4A0T8</accession>
<organism evidence="1 2">
    <name type="scientific">Bradyrhizobium vignae</name>
    <dbReference type="NCBI Taxonomy" id="1549949"/>
    <lineage>
        <taxon>Bacteria</taxon>
        <taxon>Pseudomonadati</taxon>
        <taxon>Pseudomonadota</taxon>
        <taxon>Alphaproteobacteria</taxon>
        <taxon>Hyphomicrobiales</taxon>
        <taxon>Nitrobacteraceae</taxon>
        <taxon>Bradyrhizobium</taxon>
    </lineage>
</organism>
<dbReference type="EMBL" id="JAGIKT010000056">
    <property type="protein sequence ID" value="MBP0114019.1"/>
    <property type="molecule type" value="Genomic_DNA"/>
</dbReference>
<gene>
    <name evidence="1" type="ORF">JWS04_23615</name>
</gene>
<sequence>MSGHTIKIIWDARRAAQSQPADLHDEAGHHRYYGSSAENGGERIAESRRGKRPRAFNVCGF</sequence>
<name>A0ABS4A0T8_9BRAD</name>
<protein>
    <submittedName>
        <fullName evidence="1">Uncharacterized protein</fullName>
    </submittedName>
</protein>